<dbReference type="Pfam" id="PF04542">
    <property type="entry name" value="Sigma70_r2"/>
    <property type="match status" value="1"/>
</dbReference>
<evidence type="ECO:0000256" key="3">
    <source>
        <dbReference type="ARBA" id="ARBA00023082"/>
    </source>
</evidence>
<evidence type="ECO:0000259" key="5">
    <source>
        <dbReference type="Pfam" id="PF04542"/>
    </source>
</evidence>
<dbReference type="InterPro" id="IPR007627">
    <property type="entry name" value="RNA_pol_sigma70_r2"/>
</dbReference>
<dbReference type="InterPro" id="IPR013325">
    <property type="entry name" value="RNA_pol_sigma_r2"/>
</dbReference>
<dbReference type="InterPro" id="IPR039425">
    <property type="entry name" value="RNA_pol_sigma-70-like"/>
</dbReference>
<keyword evidence="2" id="KW-0805">Transcription regulation</keyword>
<keyword evidence="9" id="KW-1185">Reference proteome</keyword>
<feature type="domain" description="RNA polymerase sigma-70 region 2" evidence="5">
    <location>
        <begin position="24"/>
        <end position="89"/>
    </location>
</feature>
<dbReference type="EMBL" id="UGTF01000002">
    <property type="protein sequence ID" value="SUB88499.1"/>
    <property type="molecule type" value="Genomic_DNA"/>
</dbReference>
<dbReference type="PANTHER" id="PTHR43133">
    <property type="entry name" value="RNA POLYMERASE ECF-TYPE SIGMA FACTO"/>
    <property type="match status" value="1"/>
</dbReference>
<dbReference type="Proteomes" id="UP000030103">
    <property type="component" value="Unassembled WGS sequence"/>
</dbReference>
<dbReference type="InterPro" id="IPR013249">
    <property type="entry name" value="RNA_pol_sigma70_r4_t2"/>
</dbReference>
<organism evidence="7 9">
    <name type="scientific">Porphyromonas macacae</name>
    <dbReference type="NCBI Taxonomy" id="28115"/>
    <lineage>
        <taxon>Bacteria</taxon>
        <taxon>Pseudomonadati</taxon>
        <taxon>Bacteroidota</taxon>
        <taxon>Bacteroidia</taxon>
        <taxon>Bacteroidales</taxon>
        <taxon>Porphyromonadaceae</taxon>
        <taxon>Porphyromonas</taxon>
    </lineage>
</organism>
<dbReference type="GO" id="GO:0006352">
    <property type="term" value="P:DNA-templated transcription initiation"/>
    <property type="evidence" value="ECO:0007669"/>
    <property type="project" value="InterPro"/>
</dbReference>
<dbReference type="PANTHER" id="PTHR43133:SF46">
    <property type="entry name" value="RNA POLYMERASE SIGMA-70 FACTOR ECF SUBFAMILY"/>
    <property type="match status" value="1"/>
</dbReference>
<dbReference type="Pfam" id="PF08281">
    <property type="entry name" value="Sigma70_r4_2"/>
    <property type="match status" value="1"/>
</dbReference>
<dbReference type="Gene3D" id="1.10.10.10">
    <property type="entry name" value="Winged helix-like DNA-binding domain superfamily/Winged helix DNA-binding domain"/>
    <property type="match status" value="1"/>
</dbReference>
<evidence type="ECO:0000259" key="6">
    <source>
        <dbReference type="Pfam" id="PF08281"/>
    </source>
</evidence>
<accession>A0A0A2E464</accession>
<keyword evidence="3" id="KW-0731">Sigma factor</keyword>
<dbReference type="SUPFAM" id="SSF88659">
    <property type="entry name" value="Sigma3 and sigma4 domains of RNA polymerase sigma factors"/>
    <property type="match status" value="1"/>
</dbReference>
<dbReference type="CDD" id="cd06171">
    <property type="entry name" value="Sigma70_r4"/>
    <property type="match status" value="1"/>
</dbReference>
<dbReference type="Proteomes" id="UP000254156">
    <property type="component" value="Unassembled WGS sequence"/>
</dbReference>
<gene>
    <name evidence="8" type="primary">rpoE_1</name>
    <name evidence="7" type="ORF">HQ47_10610</name>
    <name evidence="8" type="ORF">NCTC11632_00569</name>
</gene>
<dbReference type="InterPro" id="IPR036388">
    <property type="entry name" value="WH-like_DNA-bd_sf"/>
</dbReference>
<evidence type="ECO:0000313" key="9">
    <source>
        <dbReference type="Proteomes" id="UP000030103"/>
    </source>
</evidence>
<dbReference type="GO" id="GO:0016987">
    <property type="term" value="F:sigma factor activity"/>
    <property type="evidence" value="ECO:0007669"/>
    <property type="project" value="UniProtKB-KW"/>
</dbReference>
<dbReference type="InterPro" id="IPR014284">
    <property type="entry name" value="RNA_pol_sigma-70_dom"/>
</dbReference>
<dbReference type="EMBL" id="JRFA01000031">
    <property type="protein sequence ID" value="KGN72377.1"/>
    <property type="molecule type" value="Genomic_DNA"/>
</dbReference>
<dbReference type="OrthoDB" id="1056775at2"/>
<reference evidence="8 10" key="2">
    <citation type="submission" date="2018-06" db="EMBL/GenBank/DDBJ databases">
        <authorList>
            <consortium name="Pathogen Informatics"/>
            <person name="Doyle S."/>
        </authorList>
    </citation>
    <scope>NUCLEOTIDE SEQUENCE [LARGE SCALE GENOMIC DNA]</scope>
    <source>
        <strain evidence="8 10">NCTC11632</strain>
    </source>
</reference>
<evidence type="ECO:0000313" key="7">
    <source>
        <dbReference type="EMBL" id="KGN72377.1"/>
    </source>
</evidence>
<dbReference type="GO" id="GO:0003677">
    <property type="term" value="F:DNA binding"/>
    <property type="evidence" value="ECO:0007669"/>
    <property type="project" value="InterPro"/>
</dbReference>
<dbReference type="RefSeq" id="WP_025004611.1">
    <property type="nucleotide sequence ID" value="NZ_JASBZX010000017.1"/>
</dbReference>
<protein>
    <submittedName>
        <fullName evidence="7">RNA polymerase sigma70 factor</fullName>
    </submittedName>
    <submittedName>
        <fullName evidence="8">Sigma-24</fullName>
    </submittedName>
</protein>
<keyword evidence="4" id="KW-0804">Transcription</keyword>
<dbReference type="Gene3D" id="1.10.1740.10">
    <property type="match status" value="1"/>
</dbReference>
<dbReference type="NCBIfam" id="TIGR02937">
    <property type="entry name" value="sigma70-ECF"/>
    <property type="match status" value="1"/>
</dbReference>
<evidence type="ECO:0000256" key="1">
    <source>
        <dbReference type="ARBA" id="ARBA00010641"/>
    </source>
</evidence>
<dbReference type="InterPro" id="IPR013324">
    <property type="entry name" value="RNA_pol_sigma_r3/r4-like"/>
</dbReference>
<evidence type="ECO:0000313" key="10">
    <source>
        <dbReference type="Proteomes" id="UP000254156"/>
    </source>
</evidence>
<evidence type="ECO:0000313" key="8">
    <source>
        <dbReference type="EMBL" id="SUB88499.1"/>
    </source>
</evidence>
<comment type="similarity">
    <text evidence="1">Belongs to the sigma-70 factor family. ECF subfamily.</text>
</comment>
<reference evidence="7 9" key="1">
    <citation type="submission" date="2014-09" db="EMBL/GenBank/DDBJ databases">
        <title>Draft Genome Sequence of Porphyromonas macacae COT-192_OH2859.</title>
        <authorList>
            <person name="Wallis C."/>
            <person name="Deusch O."/>
            <person name="O'Flynn C."/>
            <person name="Davis I."/>
            <person name="Horsfall A."/>
            <person name="Kirkwood N."/>
            <person name="Harris S."/>
            <person name="Eisen J.A."/>
            <person name="Coil D.A."/>
            <person name="Darling A.E."/>
            <person name="Jospin G."/>
            <person name="Alexiev A."/>
        </authorList>
    </citation>
    <scope>NUCLEOTIDE SEQUENCE [LARGE SCALE GENOMIC DNA]</scope>
    <source>
        <strain evidence="9">COT-192 OH2859</strain>
        <strain evidence="7">COT-192_OH2859</strain>
    </source>
</reference>
<dbReference type="STRING" id="28115.HQ47_10610"/>
<name>A0A0A2E464_9PORP</name>
<dbReference type="AlphaFoldDB" id="A0A0A2E464"/>
<sequence>MSAEQNLVKQCKAGGREAFQTLYCLYAPLLLGVIRRYIDSEDTARDLLHDSFLKIIKDFERFQYRGEGSLRAWLSRICINEALMWLRSKEYRFTDSLENNPLPQVEEPREEEVDKLSEEQLMSFISNLPVGYRTVFNLYVFENLSHREISQILGINEKSSSSQLTRAKKLLAKQIKAYWSDKA</sequence>
<evidence type="ECO:0000256" key="2">
    <source>
        <dbReference type="ARBA" id="ARBA00023015"/>
    </source>
</evidence>
<evidence type="ECO:0000256" key="4">
    <source>
        <dbReference type="ARBA" id="ARBA00023163"/>
    </source>
</evidence>
<dbReference type="SUPFAM" id="SSF88946">
    <property type="entry name" value="Sigma2 domain of RNA polymerase sigma factors"/>
    <property type="match status" value="1"/>
</dbReference>
<proteinExistence type="inferred from homology"/>
<feature type="domain" description="RNA polymerase sigma factor 70 region 4 type 2" evidence="6">
    <location>
        <begin position="119"/>
        <end position="171"/>
    </location>
</feature>